<evidence type="ECO:0000256" key="9">
    <source>
        <dbReference type="PIRSR" id="PIRSR001123-2"/>
    </source>
</evidence>
<feature type="binding site" evidence="9">
    <location>
        <position position="193"/>
    </location>
    <ligand>
        <name>Zn(2+)</name>
        <dbReference type="ChEBI" id="CHEBI:29105"/>
        <label>2</label>
    </ligand>
</feature>
<evidence type="ECO:0000256" key="3">
    <source>
        <dbReference type="ARBA" id="ARBA00022438"/>
    </source>
</evidence>
<dbReference type="InterPro" id="IPR008007">
    <property type="entry name" value="Peptidase_M42"/>
</dbReference>
<keyword evidence="3" id="KW-0031">Aminopeptidase</keyword>
<sequence length="327" mass="35867">MELIKKLTSAFGPSGSEEDVANIIIEEIKDYADDIKRDNLGNVIAVKKGNGKGKIMYASHMDQIGILLLEIEKNGLLRFATVGVVNPLSLLNQVVIFRNGVCGRIMVENMSENKNVKIKDMFIDIGESDYEKASQKVSIGSFGVIKSDFIVNENRIITGALDNRIGCFALIESLKRLKGNECDAYFVFTVHEETYLSGAAVSAYAVEPDMAVAVDVTFSGDSLEGIRTVVKLGEGTCITIMDDGLISHPDVKNYLIDTAKKYGIKYQFDIAKGATDGSVIHTTRAGIKTAAVSIPLRYMHTSYEIVDMKDVENTIELLLKAAIDYKK</sequence>
<dbReference type="Gene3D" id="3.40.630.10">
    <property type="entry name" value="Zn peptidases"/>
    <property type="match status" value="1"/>
</dbReference>
<dbReference type="STRING" id="1147123.SAMN05443428_106116"/>
<feature type="binding site" evidence="9">
    <location>
        <position position="162"/>
    </location>
    <ligand>
        <name>Zn(2+)</name>
        <dbReference type="ChEBI" id="CHEBI:29105"/>
        <label>2</label>
    </ligand>
</feature>
<comment type="similarity">
    <text evidence="1 7">Belongs to the peptidase M42 family.</text>
</comment>
<evidence type="ECO:0000256" key="8">
    <source>
        <dbReference type="PIRSR" id="PIRSR001123-1"/>
    </source>
</evidence>
<name>A0A1T4X622_9CLOT</name>
<evidence type="ECO:0000256" key="1">
    <source>
        <dbReference type="ARBA" id="ARBA00006272"/>
    </source>
</evidence>
<evidence type="ECO:0000313" key="10">
    <source>
        <dbReference type="EMBL" id="SKA85120.1"/>
    </source>
</evidence>
<dbReference type="SUPFAM" id="SSF53187">
    <property type="entry name" value="Zn-dependent exopeptidases"/>
    <property type="match status" value="1"/>
</dbReference>
<dbReference type="InterPro" id="IPR023367">
    <property type="entry name" value="Peptidase_M42_dom2"/>
</dbReference>
<feature type="binding site" evidence="9">
    <location>
        <position position="60"/>
    </location>
    <ligand>
        <name>Zn(2+)</name>
        <dbReference type="ChEBI" id="CHEBI:29105"/>
        <label>1</label>
    </ligand>
</feature>
<dbReference type="GO" id="GO:0006508">
    <property type="term" value="P:proteolysis"/>
    <property type="evidence" value="ECO:0007669"/>
    <property type="project" value="UniProtKB-KW"/>
</dbReference>
<dbReference type="PIRSF" id="PIRSF001123">
    <property type="entry name" value="PepA_GA"/>
    <property type="match status" value="1"/>
</dbReference>
<organism evidence="10 11">
    <name type="scientific">Caloramator quimbayensis</name>
    <dbReference type="NCBI Taxonomy" id="1147123"/>
    <lineage>
        <taxon>Bacteria</taxon>
        <taxon>Bacillati</taxon>
        <taxon>Bacillota</taxon>
        <taxon>Clostridia</taxon>
        <taxon>Eubacteriales</taxon>
        <taxon>Clostridiaceae</taxon>
        <taxon>Caloramator</taxon>
    </lineage>
</organism>
<evidence type="ECO:0000313" key="11">
    <source>
        <dbReference type="Proteomes" id="UP000190105"/>
    </source>
</evidence>
<dbReference type="EMBL" id="FUYH01000006">
    <property type="protein sequence ID" value="SKA85120.1"/>
    <property type="molecule type" value="Genomic_DNA"/>
</dbReference>
<dbReference type="PROSITE" id="PS00136">
    <property type="entry name" value="SUBTILASE_ASP"/>
    <property type="match status" value="1"/>
</dbReference>
<keyword evidence="5 9" id="KW-0479">Metal-binding</keyword>
<dbReference type="GO" id="GO:0004177">
    <property type="term" value="F:aminopeptidase activity"/>
    <property type="evidence" value="ECO:0007669"/>
    <property type="project" value="UniProtKB-UniRule"/>
</dbReference>
<keyword evidence="4" id="KW-0645">Protease</keyword>
<dbReference type="PANTHER" id="PTHR32481">
    <property type="entry name" value="AMINOPEPTIDASE"/>
    <property type="match status" value="1"/>
</dbReference>
<dbReference type="Pfam" id="PF05343">
    <property type="entry name" value="Peptidase_M42"/>
    <property type="match status" value="1"/>
</dbReference>
<evidence type="ECO:0000256" key="2">
    <source>
        <dbReference type="ARBA" id="ARBA00011073"/>
    </source>
</evidence>
<feature type="binding site" evidence="9">
    <location>
        <position position="300"/>
    </location>
    <ligand>
        <name>Zn(2+)</name>
        <dbReference type="ChEBI" id="CHEBI:29105"/>
        <label>2</label>
    </ligand>
</feature>
<dbReference type="InterPro" id="IPR023827">
    <property type="entry name" value="Peptidase_S8_Asp-AS"/>
</dbReference>
<accession>A0A1T4X622</accession>
<evidence type="ECO:0000256" key="6">
    <source>
        <dbReference type="ARBA" id="ARBA00022801"/>
    </source>
</evidence>
<dbReference type="OrthoDB" id="9772053at2"/>
<comment type="cofactor">
    <cofactor evidence="9">
        <name>a divalent metal cation</name>
        <dbReference type="ChEBI" id="CHEBI:60240"/>
    </cofactor>
    <text evidence="9">Binds 2 divalent metal cations per subunit.</text>
</comment>
<proteinExistence type="inferred from homology"/>
<keyword evidence="6" id="KW-0378">Hydrolase</keyword>
<dbReference type="Gene3D" id="2.40.30.40">
    <property type="entry name" value="Peptidase M42, domain 2"/>
    <property type="match status" value="1"/>
</dbReference>
<dbReference type="CDD" id="cd05656">
    <property type="entry name" value="M42_Frv"/>
    <property type="match status" value="1"/>
</dbReference>
<dbReference type="AlphaFoldDB" id="A0A1T4X622"/>
<gene>
    <name evidence="10" type="ORF">SAMN05443428_106116</name>
</gene>
<dbReference type="SUPFAM" id="SSF101821">
    <property type="entry name" value="Aminopeptidase/glucanase lid domain"/>
    <property type="match status" value="1"/>
</dbReference>
<dbReference type="Proteomes" id="UP000190105">
    <property type="component" value="Unassembled WGS sequence"/>
</dbReference>
<dbReference type="RefSeq" id="WP_078696106.1">
    <property type="nucleotide sequence ID" value="NZ_FUYH01000006.1"/>
</dbReference>
<dbReference type="InterPro" id="IPR051464">
    <property type="entry name" value="Peptidase_M42_aminopept"/>
</dbReference>
<reference evidence="11" key="1">
    <citation type="submission" date="2017-02" db="EMBL/GenBank/DDBJ databases">
        <authorList>
            <person name="Varghese N."/>
            <person name="Submissions S."/>
        </authorList>
    </citation>
    <scope>NUCLEOTIDE SEQUENCE [LARGE SCALE GENOMIC DNA]</scope>
    <source>
        <strain evidence="11">USBA 833</strain>
    </source>
</reference>
<protein>
    <submittedName>
        <fullName evidence="10">Endoglucanase</fullName>
    </submittedName>
</protein>
<dbReference type="GO" id="GO:0046872">
    <property type="term" value="F:metal ion binding"/>
    <property type="evidence" value="ECO:0007669"/>
    <property type="project" value="UniProtKB-UniRule"/>
</dbReference>
<evidence type="ECO:0000256" key="7">
    <source>
        <dbReference type="PIRNR" id="PIRNR001123"/>
    </source>
</evidence>
<evidence type="ECO:0000256" key="4">
    <source>
        <dbReference type="ARBA" id="ARBA00022670"/>
    </source>
</evidence>
<evidence type="ECO:0000256" key="5">
    <source>
        <dbReference type="ARBA" id="ARBA00022723"/>
    </source>
</evidence>
<feature type="binding site" evidence="9">
    <location>
        <position position="162"/>
    </location>
    <ligand>
        <name>Zn(2+)</name>
        <dbReference type="ChEBI" id="CHEBI:29105"/>
        <label>1</label>
    </ligand>
</feature>
<feature type="active site" description="Proton acceptor" evidence="8">
    <location>
        <position position="192"/>
    </location>
</feature>
<feature type="binding site" evidence="9">
    <location>
        <position position="215"/>
    </location>
    <ligand>
        <name>Zn(2+)</name>
        <dbReference type="ChEBI" id="CHEBI:29105"/>
        <label>1</label>
    </ligand>
</feature>
<dbReference type="PANTHER" id="PTHR32481:SF0">
    <property type="entry name" value="AMINOPEPTIDASE YPDE-RELATED"/>
    <property type="match status" value="1"/>
</dbReference>
<comment type="similarity">
    <text evidence="2">Belongs to the peptidase S8 family.</text>
</comment>
<keyword evidence="11" id="KW-1185">Reference proteome</keyword>